<proteinExistence type="predicted"/>
<organism evidence="6 7">
    <name type="scientific">Leptomonas seymouri</name>
    <dbReference type="NCBI Taxonomy" id="5684"/>
    <lineage>
        <taxon>Eukaryota</taxon>
        <taxon>Discoba</taxon>
        <taxon>Euglenozoa</taxon>
        <taxon>Kinetoplastea</taxon>
        <taxon>Metakinetoplastina</taxon>
        <taxon>Trypanosomatida</taxon>
        <taxon>Trypanosomatidae</taxon>
        <taxon>Leishmaniinae</taxon>
        <taxon>Leptomonas</taxon>
    </lineage>
</organism>
<keyword evidence="1" id="KW-0479">Metal-binding</keyword>
<dbReference type="EMBL" id="LJSK01000461">
    <property type="protein sequence ID" value="KPI83006.1"/>
    <property type="molecule type" value="Genomic_DNA"/>
</dbReference>
<sequence>MKVFLIYNGRDVEGSVVNKVPDVFKLKIEVPASWMDDRCERLLLFFLKTLAAKRNVDVAAQDVCMKCGGIFLKLQDIVSKSLSDYNDVYVLHNAPVKMQENHDGELRCTNFGCNQYYKEEDNTDTSCHCHSKGPVFHDLEKHWGCCESKKAYDWESFQQIPTCVTTRHSVSNKPFSFPKEEISNIPLSAEQLNPSASASSGMHDGRRTNGPREFEGAAFTHNEPQQIVDGKAKCRNYGCTNEFVVAENNETACCYHKGGPVFWDTYKYWTCCPDKRCLEFDDFVKIPGCCVGCHKL</sequence>
<feature type="domain" description="CHORD" evidence="5">
    <location>
        <begin position="108"/>
        <end position="168"/>
    </location>
</feature>
<dbReference type="VEuPathDB" id="TriTrypDB:Lsey_0461_0050"/>
<dbReference type="GO" id="GO:0046872">
    <property type="term" value="F:metal ion binding"/>
    <property type="evidence" value="ECO:0007669"/>
    <property type="project" value="UniProtKB-KW"/>
</dbReference>
<dbReference type="Gene3D" id="4.10.1130.20">
    <property type="match status" value="2"/>
</dbReference>
<dbReference type="PANTHER" id="PTHR46983:SF3">
    <property type="entry name" value="CHPADIPLOID STATE MAINTENANCE PROTEIN CHPA"/>
    <property type="match status" value="1"/>
</dbReference>
<dbReference type="PANTHER" id="PTHR46983">
    <property type="entry name" value="CYSTEINE AND HISTIDINE-RICH DOMAIN-CONTAINING PROTEIN 1"/>
    <property type="match status" value="1"/>
</dbReference>
<keyword evidence="2" id="KW-0677">Repeat</keyword>
<feature type="region of interest" description="Disordered" evidence="4">
    <location>
        <begin position="193"/>
        <end position="220"/>
    </location>
</feature>
<feature type="compositionally biased region" description="Basic and acidic residues" evidence="4">
    <location>
        <begin position="203"/>
        <end position="215"/>
    </location>
</feature>
<comment type="caution">
    <text evidence="6">The sequence shown here is derived from an EMBL/GenBank/DDBJ whole genome shotgun (WGS) entry which is preliminary data.</text>
</comment>
<name>A0A0N0P2I9_LEPSE</name>
<reference evidence="6 7" key="1">
    <citation type="journal article" date="2015" name="PLoS Pathog.">
        <title>Leptomonas seymouri: Adaptations to the Dixenous Life Cycle Analyzed by Genome Sequencing, Transcriptome Profiling and Co-infection with Leishmania donovani.</title>
        <authorList>
            <person name="Kraeva N."/>
            <person name="Butenko A."/>
            <person name="Hlavacova J."/>
            <person name="Kostygov A."/>
            <person name="Myskova J."/>
            <person name="Grybchuk D."/>
            <person name="Lestinova T."/>
            <person name="Votypka J."/>
            <person name="Volf P."/>
            <person name="Opperdoes F."/>
            <person name="Flegontov P."/>
            <person name="Lukes J."/>
            <person name="Yurchenko V."/>
        </authorList>
    </citation>
    <scope>NUCLEOTIDE SEQUENCE [LARGE SCALE GENOMIC DNA]</scope>
    <source>
        <strain evidence="6 7">ATCC 30220</strain>
    </source>
</reference>
<evidence type="ECO:0000256" key="2">
    <source>
        <dbReference type="ARBA" id="ARBA00022737"/>
    </source>
</evidence>
<dbReference type="InterPro" id="IPR007051">
    <property type="entry name" value="CHORD_dom"/>
</dbReference>
<dbReference type="Proteomes" id="UP000038009">
    <property type="component" value="Unassembled WGS sequence"/>
</dbReference>
<keyword evidence="7" id="KW-1185">Reference proteome</keyword>
<dbReference type="PROSITE" id="PS51401">
    <property type="entry name" value="CHORD"/>
    <property type="match status" value="2"/>
</dbReference>
<evidence type="ECO:0000259" key="5">
    <source>
        <dbReference type="PROSITE" id="PS51401"/>
    </source>
</evidence>
<evidence type="ECO:0000256" key="3">
    <source>
        <dbReference type="ARBA" id="ARBA00022833"/>
    </source>
</evidence>
<dbReference type="OrthoDB" id="10261079at2759"/>
<protein>
    <recommendedName>
        <fullName evidence="5">CHORD domain-containing protein</fullName>
    </recommendedName>
</protein>
<dbReference type="InterPro" id="IPR039790">
    <property type="entry name" value="CHRD1"/>
</dbReference>
<feature type="domain" description="CHORD" evidence="5">
    <location>
        <begin position="234"/>
        <end position="294"/>
    </location>
</feature>
<gene>
    <name evidence="6" type="ORF">ABL78_7979</name>
</gene>
<evidence type="ECO:0000313" key="6">
    <source>
        <dbReference type="EMBL" id="KPI83006.1"/>
    </source>
</evidence>
<keyword evidence="3" id="KW-0862">Zinc</keyword>
<dbReference type="OMA" id="CNQYYKE"/>
<evidence type="ECO:0000256" key="4">
    <source>
        <dbReference type="SAM" id="MobiDB-lite"/>
    </source>
</evidence>
<evidence type="ECO:0000313" key="7">
    <source>
        <dbReference type="Proteomes" id="UP000038009"/>
    </source>
</evidence>
<dbReference type="Pfam" id="PF04968">
    <property type="entry name" value="CHORD"/>
    <property type="match status" value="2"/>
</dbReference>
<evidence type="ECO:0000256" key="1">
    <source>
        <dbReference type="ARBA" id="ARBA00022723"/>
    </source>
</evidence>
<accession>A0A0N0P2I9</accession>
<dbReference type="AlphaFoldDB" id="A0A0N0P2I9"/>